<evidence type="ECO:0000256" key="11">
    <source>
        <dbReference type="ARBA" id="ARBA00023136"/>
    </source>
</evidence>
<keyword evidence="4 17" id="KW-0808">Transferase</keyword>
<evidence type="ECO:0000256" key="14">
    <source>
        <dbReference type="ARBA" id="ARBA00023180"/>
    </source>
</evidence>
<feature type="domain" description="Apple" evidence="22">
    <location>
        <begin position="358"/>
        <end position="439"/>
    </location>
</feature>
<dbReference type="Gene3D" id="2.90.10.30">
    <property type="match status" value="1"/>
</dbReference>
<protein>
    <recommendedName>
        <fullName evidence="17">Receptor-like serine/threonine-protein kinase</fullName>
        <ecNumber evidence="17">2.7.11.1</ecNumber>
    </recommendedName>
</protein>
<dbReference type="CDD" id="cd01098">
    <property type="entry name" value="PAN_AP_plant"/>
    <property type="match status" value="1"/>
</dbReference>
<keyword evidence="8 17" id="KW-0418">Kinase</keyword>
<accession>A0A6P3ZPK9</accession>
<dbReference type="PANTHER" id="PTHR47976">
    <property type="entry name" value="G-TYPE LECTIN S-RECEPTOR-LIKE SERINE/THREONINE-PROTEIN KINASE SD2-5"/>
    <property type="match status" value="1"/>
</dbReference>
<proteinExistence type="inferred from homology"/>
<dbReference type="SUPFAM" id="SSF51110">
    <property type="entry name" value="alpha-D-mannose-specific plant lectins"/>
    <property type="match status" value="1"/>
</dbReference>
<dbReference type="InterPro" id="IPR024171">
    <property type="entry name" value="SRK-like_kinase"/>
</dbReference>
<evidence type="ECO:0000256" key="4">
    <source>
        <dbReference type="ARBA" id="ARBA00022679"/>
    </source>
</evidence>
<dbReference type="PIRSF" id="PIRSF000641">
    <property type="entry name" value="SRK"/>
    <property type="match status" value="1"/>
</dbReference>
<keyword evidence="11 19" id="KW-0472">Membrane</keyword>
<evidence type="ECO:0000256" key="6">
    <source>
        <dbReference type="ARBA" id="ARBA00022729"/>
    </source>
</evidence>
<keyword evidence="7 17" id="KW-0547">Nucleotide-binding</keyword>
<keyword evidence="10 19" id="KW-1133">Transmembrane helix</keyword>
<reference evidence="24" key="1">
    <citation type="submission" date="2025-08" db="UniProtKB">
        <authorList>
            <consortium name="RefSeq"/>
        </authorList>
    </citation>
    <scope>IDENTIFICATION</scope>
    <source>
        <tissue evidence="24">Seedling</tissue>
    </source>
</reference>
<evidence type="ECO:0000256" key="8">
    <source>
        <dbReference type="ARBA" id="ARBA00022777"/>
    </source>
</evidence>
<evidence type="ECO:0000256" key="5">
    <source>
        <dbReference type="ARBA" id="ARBA00022692"/>
    </source>
</evidence>
<comment type="similarity">
    <text evidence="17">Belongs to the protein kinase superfamily. Ser/Thr protein kinase family.</text>
</comment>
<keyword evidence="9 17" id="KW-0067">ATP-binding</keyword>
<evidence type="ECO:0000313" key="23">
    <source>
        <dbReference type="Proteomes" id="UP001652623"/>
    </source>
</evidence>
<dbReference type="Proteomes" id="UP001652623">
    <property type="component" value="Chromosome 4"/>
</dbReference>
<evidence type="ECO:0000256" key="10">
    <source>
        <dbReference type="ARBA" id="ARBA00022989"/>
    </source>
</evidence>
<gene>
    <name evidence="24" type="primary">LOC107417224</name>
</gene>
<dbReference type="Pfam" id="PF01453">
    <property type="entry name" value="B_lectin"/>
    <property type="match status" value="1"/>
</dbReference>
<feature type="transmembrane region" description="Helical" evidence="19">
    <location>
        <begin position="468"/>
        <end position="492"/>
    </location>
</feature>
<keyword evidence="12" id="KW-1015">Disulfide bond</keyword>
<feature type="binding site" evidence="18">
    <location>
        <position position="553"/>
    </location>
    <ligand>
        <name>ATP</name>
        <dbReference type="ChEBI" id="CHEBI:30616"/>
    </ligand>
</feature>
<dbReference type="InterPro" id="IPR003609">
    <property type="entry name" value="Pan_app"/>
</dbReference>
<dbReference type="PROSITE" id="PS50948">
    <property type="entry name" value="PAN"/>
    <property type="match status" value="1"/>
</dbReference>
<dbReference type="Gene3D" id="3.30.200.20">
    <property type="entry name" value="Phosphorylase Kinase, domain 1"/>
    <property type="match status" value="1"/>
</dbReference>
<dbReference type="Pfam" id="PF00069">
    <property type="entry name" value="Pkinase"/>
    <property type="match status" value="1"/>
</dbReference>
<evidence type="ECO:0000256" key="9">
    <source>
        <dbReference type="ARBA" id="ARBA00022840"/>
    </source>
</evidence>
<evidence type="ECO:0000259" key="20">
    <source>
        <dbReference type="PROSITE" id="PS50011"/>
    </source>
</evidence>
<comment type="catalytic activity">
    <reaction evidence="15 17">
        <text>L-threonyl-[protein] + ATP = O-phospho-L-threonyl-[protein] + ADP + H(+)</text>
        <dbReference type="Rhea" id="RHEA:46608"/>
        <dbReference type="Rhea" id="RHEA-COMP:11060"/>
        <dbReference type="Rhea" id="RHEA-COMP:11605"/>
        <dbReference type="ChEBI" id="CHEBI:15378"/>
        <dbReference type="ChEBI" id="CHEBI:30013"/>
        <dbReference type="ChEBI" id="CHEBI:30616"/>
        <dbReference type="ChEBI" id="CHEBI:61977"/>
        <dbReference type="ChEBI" id="CHEBI:456216"/>
        <dbReference type="EC" id="2.7.11.1"/>
    </reaction>
</comment>
<dbReference type="PROSITE" id="PS00108">
    <property type="entry name" value="PROTEIN_KINASE_ST"/>
    <property type="match status" value="1"/>
</dbReference>
<dbReference type="SMART" id="SM00108">
    <property type="entry name" value="B_lectin"/>
    <property type="match status" value="1"/>
</dbReference>
<evidence type="ECO:0000256" key="18">
    <source>
        <dbReference type="PROSITE-ProRule" id="PRU10141"/>
    </source>
</evidence>
<dbReference type="PROSITE" id="PS50927">
    <property type="entry name" value="BULB_LECTIN"/>
    <property type="match status" value="1"/>
</dbReference>
<evidence type="ECO:0000313" key="24">
    <source>
        <dbReference type="RefSeq" id="XP_015881311.3"/>
    </source>
</evidence>
<dbReference type="InterPro" id="IPR036426">
    <property type="entry name" value="Bulb-type_lectin_dom_sf"/>
</dbReference>
<keyword evidence="13" id="KW-0675">Receptor</keyword>
<evidence type="ECO:0000259" key="21">
    <source>
        <dbReference type="PROSITE" id="PS50927"/>
    </source>
</evidence>
<comment type="catalytic activity">
    <reaction evidence="16 17">
        <text>L-seryl-[protein] + ATP = O-phospho-L-seryl-[protein] + ADP + H(+)</text>
        <dbReference type="Rhea" id="RHEA:17989"/>
        <dbReference type="Rhea" id="RHEA-COMP:9863"/>
        <dbReference type="Rhea" id="RHEA-COMP:11604"/>
        <dbReference type="ChEBI" id="CHEBI:15378"/>
        <dbReference type="ChEBI" id="CHEBI:29999"/>
        <dbReference type="ChEBI" id="CHEBI:30616"/>
        <dbReference type="ChEBI" id="CHEBI:83421"/>
        <dbReference type="ChEBI" id="CHEBI:456216"/>
        <dbReference type="EC" id="2.7.11.1"/>
    </reaction>
</comment>
<keyword evidence="3" id="KW-0245">EGF-like domain</keyword>
<dbReference type="InterPro" id="IPR017441">
    <property type="entry name" value="Protein_kinase_ATP_BS"/>
</dbReference>
<evidence type="ECO:0000256" key="1">
    <source>
        <dbReference type="ARBA" id="ARBA00004167"/>
    </source>
</evidence>
<dbReference type="Gene3D" id="1.10.510.10">
    <property type="entry name" value="Transferase(Phosphotransferase) domain 1"/>
    <property type="match status" value="1"/>
</dbReference>
<dbReference type="EC" id="2.7.11.1" evidence="17"/>
<keyword evidence="2 17" id="KW-0723">Serine/threonine-protein kinase</keyword>
<dbReference type="SUPFAM" id="SSF56112">
    <property type="entry name" value="Protein kinase-like (PK-like)"/>
    <property type="match status" value="1"/>
</dbReference>
<dbReference type="InterPro" id="IPR008271">
    <property type="entry name" value="Ser/Thr_kinase_AS"/>
</dbReference>
<dbReference type="InterPro" id="IPR011009">
    <property type="entry name" value="Kinase-like_dom_sf"/>
</dbReference>
<dbReference type="InterPro" id="IPR000719">
    <property type="entry name" value="Prot_kinase_dom"/>
</dbReference>
<keyword evidence="6" id="KW-0732">Signal</keyword>
<sequence length="837" mass="93568">MKQNSRLVISQPHNFAPASPSISWTSGSSPYLIIFVGGSSVKLILSTRLRPGSVFGCGFLCNGDCHDHLFAVFILYSSSDFGIYDIERSHVPQVVWSANRNSPVKMNATLELTTSGLVLKDSGGTATWSTDIGGKSVAGLNLTDMGNLVLLDKNGGILWQSFDHPTDCLLYGQKLVAGQKLTANASSSNLTEGVLYSLSVTNEGLFASIGSYPPYDYYRFYYHRHNPYIAYDATKASGNPCYVKLVEGALVFYVPVSNNTSEDKEVAIISNDLTVQYRRYMRLESDGHVRLYDYDGLAPEDDVLNITKCEYPMGCGKYGVCINSLCSCPNNRSETNYFQPINYSFPDLGCAEFTPLSCQVSQYQSFLELQDTSSTTVDWSSTTDLEIIDPESCKQLCLKNCSCRAAIFRSYDGKCFLQTQIYSFVNKEAARSDYHPFTTYIKVQSTPKENTVLVNSSVKKKKNKTPSLVLGFSLGSLMFGLSLIAMLVALFLRKQDDDDENEKYLDQVPGMPKRFSYEDLKSMTQNFNRKLGEGGFGTVFEGIQTDGTKIAVKRLDGFGQIKKSFVAEVATIGSIHHVNLVKMVGFCVGKSHRLLVYEFMSNGSLDKWIFHKTYELLLSWQQRKKIILDIAKGLSYLHEECSQKIIHLDIKPENILLDDEFNGKVSDFGLSKLVDRDQSQVMTTMRGTPGYLAPEWLSSLITEKVDVYSFGIVMMEILCGRRNIDRSQPEEAMHLLALFKKKYEENQVLGLIDKCCEDVRANEEEVLSMMKVVAWCLQTDFAKRPSMSMVVKVLEGVTNVEYEMGLDYSFSGAKLCEEYQNHGGATLLLPSVLSQAR</sequence>
<evidence type="ECO:0000256" key="16">
    <source>
        <dbReference type="ARBA" id="ARBA00048679"/>
    </source>
</evidence>
<evidence type="ECO:0000256" key="2">
    <source>
        <dbReference type="ARBA" id="ARBA00022527"/>
    </source>
</evidence>
<dbReference type="RefSeq" id="XP_015881311.3">
    <property type="nucleotide sequence ID" value="XM_016025825.4"/>
</dbReference>
<evidence type="ECO:0000256" key="19">
    <source>
        <dbReference type="SAM" id="Phobius"/>
    </source>
</evidence>
<name>A0A6P3ZPK9_ZIZJJ</name>
<evidence type="ECO:0000256" key="13">
    <source>
        <dbReference type="ARBA" id="ARBA00023170"/>
    </source>
</evidence>
<dbReference type="CDD" id="cd14066">
    <property type="entry name" value="STKc_IRAK"/>
    <property type="match status" value="1"/>
</dbReference>
<dbReference type="InterPro" id="IPR001480">
    <property type="entry name" value="Bulb-type_lectin_dom"/>
</dbReference>
<dbReference type="PROSITE" id="PS50011">
    <property type="entry name" value="PROTEIN_KINASE_DOM"/>
    <property type="match status" value="1"/>
</dbReference>
<dbReference type="PROSITE" id="PS00107">
    <property type="entry name" value="PROTEIN_KINASE_ATP"/>
    <property type="match status" value="1"/>
</dbReference>
<comment type="subcellular location">
    <subcellularLocation>
        <location evidence="1">Membrane</location>
        <topology evidence="1">Single-pass membrane protein</topology>
    </subcellularLocation>
</comment>
<evidence type="ECO:0000256" key="3">
    <source>
        <dbReference type="ARBA" id="ARBA00022536"/>
    </source>
</evidence>
<feature type="domain" description="Bulb-type lectin" evidence="21">
    <location>
        <begin position="45"/>
        <end position="163"/>
    </location>
</feature>
<dbReference type="GeneID" id="107417224"/>
<organism evidence="23 24">
    <name type="scientific">Ziziphus jujuba</name>
    <name type="common">Chinese jujube</name>
    <name type="synonym">Ziziphus sativa</name>
    <dbReference type="NCBI Taxonomy" id="326968"/>
    <lineage>
        <taxon>Eukaryota</taxon>
        <taxon>Viridiplantae</taxon>
        <taxon>Streptophyta</taxon>
        <taxon>Embryophyta</taxon>
        <taxon>Tracheophyta</taxon>
        <taxon>Spermatophyta</taxon>
        <taxon>Magnoliopsida</taxon>
        <taxon>eudicotyledons</taxon>
        <taxon>Gunneridae</taxon>
        <taxon>Pentapetalae</taxon>
        <taxon>rosids</taxon>
        <taxon>fabids</taxon>
        <taxon>Rosales</taxon>
        <taxon>Rhamnaceae</taxon>
        <taxon>Paliureae</taxon>
        <taxon>Ziziphus</taxon>
    </lineage>
</organism>
<dbReference type="PANTHER" id="PTHR47976:SF30">
    <property type="entry name" value="RECEPTOR-LIKE SERINE_THREONINE-PROTEIN KINASE"/>
    <property type="match status" value="1"/>
</dbReference>
<evidence type="ECO:0000256" key="15">
    <source>
        <dbReference type="ARBA" id="ARBA00047899"/>
    </source>
</evidence>
<feature type="domain" description="Protein kinase" evidence="20">
    <location>
        <begin position="525"/>
        <end position="797"/>
    </location>
</feature>
<keyword evidence="5 19" id="KW-0812">Transmembrane</keyword>
<evidence type="ECO:0000259" key="22">
    <source>
        <dbReference type="PROSITE" id="PS50948"/>
    </source>
</evidence>
<dbReference type="SMART" id="SM00220">
    <property type="entry name" value="S_TKc"/>
    <property type="match status" value="1"/>
</dbReference>
<evidence type="ECO:0000256" key="7">
    <source>
        <dbReference type="ARBA" id="ARBA00022741"/>
    </source>
</evidence>
<evidence type="ECO:0000256" key="12">
    <source>
        <dbReference type="ARBA" id="ARBA00023157"/>
    </source>
</evidence>
<keyword evidence="14" id="KW-0325">Glycoprotein</keyword>
<dbReference type="InterPro" id="IPR051343">
    <property type="entry name" value="G-type_lectin_kinases/EP1-like"/>
</dbReference>
<keyword evidence="23" id="KW-1185">Reference proteome</keyword>
<evidence type="ECO:0000256" key="17">
    <source>
        <dbReference type="PIRNR" id="PIRNR000641"/>
    </source>
</evidence>
<dbReference type="CDD" id="cd00028">
    <property type="entry name" value="B_lectin"/>
    <property type="match status" value="1"/>
</dbReference>